<evidence type="ECO:0000313" key="1">
    <source>
        <dbReference type="EMBL" id="KAA6410795.1"/>
    </source>
</evidence>
<protein>
    <submittedName>
        <fullName evidence="1">Uncharacterized protein</fullName>
    </submittedName>
</protein>
<gene>
    <name evidence="1" type="ORF">FRX48_05105</name>
</gene>
<name>A0A5M8PMV9_9LECA</name>
<evidence type="ECO:0000313" key="2">
    <source>
        <dbReference type="Proteomes" id="UP000324767"/>
    </source>
</evidence>
<dbReference type="AlphaFoldDB" id="A0A5M8PMV9"/>
<dbReference type="Proteomes" id="UP000324767">
    <property type="component" value="Unassembled WGS sequence"/>
</dbReference>
<comment type="caution">
    <text evidence="1">The sequence shown here is derived from an EMBL/GenBank/DDBJ whole genome shotgun (WGS) entry which is preliminary data.</text>
</comment>
<dbReference type="EMBL" id="VXIT01000008">
    <property type="protein sequence ID" value="KAA6410795.1"/>
    <property type="molecule type" value="Genomic_DNA"/>
</dbReference>
<reference evidence="1 2" key="1">
    <citation type="submission" date="2019-09" db="EMBL/GenBank/DDBJ databases">
        <title>The hologenome of the rock-dwelling lichen Lasallia pustulata.</title>
        <authorList>
            <person name="Greshake Tzovaras B."/>
            <person name="Segers F."/>
            <person name="Bicker A."/>
            <person name="Dal Grande F."/>
            <person name="Otte J."/>
            <person name="Hankeln T."/>
            <person name="Schmitt I."/>
            <person name="Ebersberger I."/>
        </authorList>
    </citation>
    <scope>NUCLEOTIDE SEQUENCE [LARGE SCALE GENOMIC DNA]</scope>
    <source>
        <strain evidence="1">A1-1</strain>
    </source>
</reference>
<organism evidence="1 2">
    <name type="scientific">Lasallia pustulata</name>
    <dbReference type="NCBI Taxonomy" id="136370"/>
    <lineage>
        <taxon>Eukaryota</taxon>
        <taxon>Fungi</taxon>
        <taxon>Dikarya</taxon>
        <taxon>Ascomycota</taxon>
        <taxon>Pezizomycotina</taxon>
        <taxon>Lecanoromycetes</taxon>
        <taxon>OSLEUM clade</taxon>
        <taxon>Umbilicariomycetidae</taxon>
        <taxon>Umbilicariales</taxon>
        <taxon>Umbilicariaceae</taxon>
        <taxon>Lasallia</taxon>
    </lineage>
</organism>
<sequence length="109" mass="12395">MQPDIPHAVPAIPNKTLVEKVMQKSMDSLNASLKSLDISDAAYWNTRKELAEIELVCKKIQLKEDKAEHLEDGGSLSDSTWRRRLQLYETEEDSIQRTINAAREEPSIS</sequence>
<proteinExistence type="predicted"/>
<accession>A0A5M8PMV9</accession>